<evidence type="ECO:0000256" key="3">
    <source>
        <dbReference type="SAM" id="MobiDB-lite"/>
    </source>
</evidence>
<dbReference type="Gene3D" id="3.40.50.300">
    <property type="entry name" value="P-loop containing nucleotide triphosphate hydrolases"/>
    <property type="match status" value="1"/>
</dbReference>
<dbReference type="SMART" id="SM00382">
    <property type="entry name" value="AAA"/>
    <property type="match status" value="1"/>
</dbReference>
<dbReference type="Pfam" id="PF07724">
    <property type="entry name" value="AAA_2"/>
    <property type="match status" value="1"/>
</dbReference>
<gene>
    <name evidence="5" type="ORF">F503_02218</name>
</gene>
<evidence type="ECO:0000313" key="5">
    <source>
        <dbReference type="EMBL" id="EPE05479.1"/>
    </source>
</evidence>
<dbReference type="VEuPathDB" id="FungiDB:F503_02218"/>
<dbReference type="InterPro" id="IPR003959">
    <property type="entry name" value="ATPase_AAA_core"/>
</dbReference>
<dbReference type="PRINTS" id="PR00300">
    <property type="entry name" value="CLPPROTEASEA"/>
</dbReference>
<dbReference type="InterPro" id="IPR003593">
    <property type="entry name" value="AAA+_ATPase"/>
</dbReference>
<accession>S3BW43</accession>
<name>S3BW43_OPHP1</name>
<dbReference type="Proteomes" id="UP000016923">
    <property type="component" value="Unassembled WGS sequence"/>
</dbReference>
<dbReference type="STRING" id="1262450.S3BW43"/>
<keyword evidence="6" id="KW-1185">Reference proteome</keyword>
<dbReference type="GO" id="GO:0005524">
    <property type="term" value="F:ATP binding"/>
    <property type="evidence" value="ECO:0007669"/>
    <property type="project" value="UniProtKB-KW"/>
</dbReference>
<feature type="domain" description="AAA+ ATPase" evidence="4">
    <location>
        <begin position="363"/>
        <end position="503"/>
    </location>
</feature>
<dbReference type="AlphaFoldDB" id="S3BW43"/>
<dbReference type="PANTHER" id="PTHR11638:SF18">
    <property type="entry name" value="HEAT SHOCK PROTEIN 104"/>
    <property type="match status" value="1"/>
</dbReference>
<evidence type="ECO:0000256" key="1">
    <source>
        <dbReference type="ARBA" id="ARBA00022741"/>
    </source>
</evidence>
<dbReference type="GO" id="GO:0005737">
    <property type="term" value="C:cytoplasm"/>
    <property type="evidence" value="ECO:0007669"/>
    <property type="project" value="TreeGrafter"/>
</dbReference>
<keyword evidence="1" id="KW-0547">Nucleotide-binding</keyword>
<proteinExistence type="predicted"/>
<sequence length="684" mass="75276">MDADVKYVCKECACDESRAKKLLTLCGNDPRRAVKHHRMLQAMLGKQGHSSTKPQVPTPPTPPPEDDPVSAGLEPGTSPESSSSSTSPSKDEGPVAWDFRLPRLPKEEAIDIIGTAHGNQEYDPFEDIHSQQAPAFNLRELCAAVEHGASFHQIQKYMQGFPTGTVKTRINDTVEGIPSIFYAVESNDPSFLRLWASYDAKVSVVHPASGTPLLAYAIGLSEQLDGCDTSDVVTTLLSLGASPKSIPEAFYQPYNKDLCEDELLQHVDGVDAKAKDADFHYEWQWCHPAFIRRLMVRTMHLTNRYHLDRATRLPRVGIRHRQVAAMRNAKGVLGIPHYLIGQTVAANQLMQKLLTYLTVPSKKPLVLVFAGPSGHGKTELARKLGYLLGLALEVVDCTIFNDERELFGPRAPYYGSEHGSPLNNFIAKNNGKQSIVFLDEFEKTTTNIHQALLVPFDNGEYQDRRSRSTIDCSRTIWILATNALDSKILQFCRANPAILQHDTASSQSDYMKSLSRKLAGELRSSFLDRFGAPVTGRVSDLIPFLPFSKGEQAVVAHKFVLDLAERVAAPVVLGPARDQDMGGTSSGSGGEGQQQLLGNIKLCVRRDASVCARLAKTEYSEDLGARSLFNAVGHVKDRLVESYLDEDTEIEGTSGQPKTEYIVDIRAGEIVVRKEAGDDAGEVY</sequence>
<dbReference type="InterPro" id="IPR001270">
    <property type="entry name" value="ClpA/B"/>
</dbReference>
<protein>
    <submittedName>
        <fullName evidence="5">Atpase aaa-5</fullName>
    </submittedName>
</protein>
<evidence type="ECO:0000256" key="2">
    <source>
        <dbReference type="ARBA" id="ARBA00022840"/>
    </source>
</evidence>
<dbReference type="GO" id="GO:0016887">
    <property type="term" value="F:ATP hydrolysis activity"/>
    <property type="evidence" value="ECO:0007669"/>
    <property type="project" value="InterPro"/>
</dbReference>
<dbReference type="OrthoDB" id="47330at2759"/>
<dbReference type="GO" id="GO:0034605">
    <property type="term" value="P:cellular response to heat"/>
    <property type="evidence" value="ECO:0007669"/>
    <property type="project" value="TreeGrafter"/>
</dbReference>
<keyword evidence="2" id="KW-0067">ATP-binding</keyword>
<dbReference type="HOGENOM" id="CLU_021319_0_0_1"/>
<dbReference type="InterPro" id="IPR050130">
    <property type="entry name" value="ClpA_ClpB"/>
</dbReference>
<feature type="compositionally biased region" description="Low complexity" evidence="3">
    <location>
        <begin position="77"/>
        <end position="88"/>
    </location>
</feature>
<reference evidence="5 6" key="1">
    <citation type="journal article" date="2013" name="BMC Genomics">
        <title>The genome and transcriptome of the pine saprophyte Ophiostoma piceae, and a comparison with the bark beetle-associated pine pathogen Grosmannia clavigera.</title>
        <authorList>
            <person name="Haridas S."/>
            <person name="Wang Y."/>
            <person name="Lim L."/>
            <person name="Massoumi Alamouti S."/>
            <person name="Jackman S."/>
            <person name="Docking R."/>
            <person name="Robertson G."/>
            <person name="Birol I."/>
            <person name="Bohlmann J."/>
            <person name="Breuil C."/>
        </authorList>
    </citation>
    <scope>NUCLEOTIDE SEQUENCE [LARGE SCALE GENOMIC DNA]</scope>
    <source>
        <strain evidence="5 6">UAMH 11346</strain>
    </source>
</reference>
<dbReference type="PANTHER" id="PTHR11638">
    <property type="entry name" value="ATP-DEPENDENT CLP PROTEASE"/>
    <property type="match status" value="1"/>
</dbReference>
<evidence type="ECO:0000259" key="4">
    <source>
        <dbReference type="SMART" id="SM00382"/>
    </source>
</evidence>
<organism evidence="5 6">
    <name type="scientific">Ophiostoma piceae (strain UAMH 11346)</name>
    <name type="common">Sap stain fungus</name>
    <dbReference type="NCBI Taxonomy" id="1262450"/>
    <lineage>
        <taxon>Eukaryota</taxon>
        <taxon>Fungi</taxon>
        <taxon>Dikarya</taxon>
        <taxon>Ascomycota</taxon>
        <taxon>Pezizomycotina</taxon>
        <taxon>Sordariomycetes</taxon>
        <taxon>Sordariomycetidae</taxon>
        <taxon>Ophiostomatales</taxon>
        <taxon>Ophiostomataceae</taxon>
        <taxon>Ophiostoma</taxon>
    </lineage>
</organism>
<dbReference type="eggNOG" id="KOG1051">
    <property type="taxonomic scope" value="Eukaryota"/>
</dbReference>
<dbReference type="SUPFAM" id="SSF52540">
    <property type="entry name" value="P-loop containing nucleoside triphosphate hydrolases"/>
    <property type="match status" value="1"/>
</dbReference>
<dbReference type="OMA" id="PYFLIGQ"/>
<feature type="region of interest" description="Disordered" evidence="3">
    <location>
        <begin position="44"/>
        <end position="96"/>
    </location>
</feature>
<dbReference type="EMBL" id="KE148156">
    <property type="protein sequence ID" value="EPE05479.1"/>
    <property type="molecule type" value="Genomic_DNA"/>
</dbReference>
<dbReference type="InterPro" id="IPR027417">
    <property type="entry name" value="P-loop_NTPase"/>
</dbReference>
<evidence type="ECO:0000313" key="6">
    <source>
        <dbReference type="Proteomes" id="UP000016923"/>
    </source>
</evidence>